<feature type="transmembrane region" description="Helical" evidence="5">
    <location>
        <begin position="77"/>
        <end position="105"/>
    </location>
</feature>
<dbReference type="InterPro" id="IPR010291">
    <property type="entry name" value="Ion_channel_UNC-93"/>
</dbReference>
<accession>J9AAA6</accession>
<dbReference type="InterPro" id="IPR051617">
    <property type="entry name" value="UNC-93-like_regulator"/>
</dbReference>
<dbReference type="GO" id="GO:0016020">
    <property type="term" value="C:membrane"/>
    <property type="evidence" value="ECO:0007669"/>
    <property type="project" value="UniProtKB-SubCell"/>
</dbReference>
<proteinExistence type="predicted"/>
<dbReference type="PANTHER" id="PTHR23294:SF18">
    <property type="entry name" value="UNC93-LIKE PROTEIN MFSD11"/>
    <property type="match status" value="1"/>
</dbReference>
<evidence type="ECO:0000256" key="2">
    <source>
        <dbReference type="ARBA" id="ARBA00022692"/>
    </source>
</evidence>
<organism evidence="6 7">
    <name type="scientific">Wuchereria bancrofti</name>
    <dbReference type="NCBI Taxonomy" id="6293"/>
    <lineage>
        <taxon>Eukaryota</taxon>
        <taxon>Metazoa</taxon>
        <taxon>Ecdysozoa</taxon>
        <taxon>Nematoda</taxon>
        <taxon>Chromadorea</taxon>
        <taxon>Rhabditida</taxon>
        <taxon>Spirurina</taxon>
        <taxon>Spiruromorpha</taxon>
        <taxon>Filarioidea</taxon>
        <taxon>Onchocercidae</taxon>
        <taxon>Wuchereria</taxon>
    </lineage>
</organism>
<keyword evidence="2 5" id="KW-0812">Transmembrane</keyword>
<reference evidence="7" key="1">
    <citation type="submission" date="2012-08" db="EMBL/GenBank/DDBJ databases">
        <title>The Genome Sequence of Wuchereria bancrofti.</title>
        <authorList>
            <person name="Nutman T.B."/>
            <person name="Fink D.L."/>
            <person name="Russ C."/>
            <person name="Young S."/>
            <person name="Zeng Q."/>
            <person name="Koehrsen M."/>
            <person name="Alvarado L."/>
            <person name="Berlin A."/>
            <person name="Chapman S.B."/>
            <person name="Chen Z."/>
            <person name="Freedman E."/>
            <person name="Gellesch M."/>
            <person name="Goldberg J."/>
            <person name="Griggs A."/>
            <person name="Gujja S."/>
            <person name="Heilman E.R."/>
            <person name="Heiman D."/>
            <person name="Hepburn T."/>
            <person name="Howarth C."/>
            <person name="Jen D."/>
            <person name="Larson L."/>
            <person name="Lewis B."/>
            <person name="Mehta T."/>
            <person name="Park D."/>
            <person name="Pearson M."/>
            <person name="Roberts A."/>
            <person name="Saif S."/>
            <person name="Shea T."/>
            <person name="Shenoy N."/>
            <person name="Sisk P."/>
            <person name="Stolte C."/>
            <person name="Sykes S."/>
            <person name="Walk T."/>
            <person name="White J."/>
            <person name="Yandava C."/>
            <person name="Haas B."/>
            <person name="Henn M.R."/>
            <person name="Nusbaum C."/>
            <person name="Birren B."/>
        </authorList>
    </citation>
    <scope>NUCLEOTIDE SEQUENCE [LARGE SCALE GENOMIC DNA]</scope>
    <source>
        <strain evidence="7">NA</strain>
    </source>
</reference>
<dbReference type="PANTHER" id="PTHR23294">
    <property type="entry name" value="ET TRANSLATION PRODUCT-RELATED"/>
    <property type="match status" value="1"/>
</dbReference>
<dbReference type="Proteomes" id="UP000004810">
    <property type="component" value="Unassembled WGS sequence"/>
</dbReference>
<keyword evidence="3 5" id="KW-1133">Transmembrane helix</keyword>
<evidence type="ECO:0000313" key="7">
    <source>
        <dbReference type="Proteomes" id="UP000004810"/>
    </source>
</evidence>
<dbReference type="EMBL" id="ADBV01020178">
    <property type="protein sequence ID" value="EJW70905.1"/>
    <property type="molecule type" value="Genomic_DNA"/>
</dbReference>
<keyword evidence="4 5" id="KW-0472">Membrane</keyword>
<dbReference type="Pfam" id="PF05978">
    <property type="entry name" value="UNC-93"/>
    <property type="match status" value="1"/>
</dbReference>
<evidence type="ECO:0000256" key="4">
    <source>
        <dbReference type="ARBA" id="ARBA00023136"/>
    </source>
</evidence>
<protein>
    <submittedName>
        <fullName evidence="6">Uncharacterized protein</fullName>
    </submittedName>
</protein>
<gene>
    <name evidence="6" type="ORF">WUBG_18186</name>
</gene>
<evidence type="ECO:0000256" key="5">
    <source>
        <dbReference type="SAM" id="Phobius"/>
    </source>
</evidence>
<comment type="caution">
    <text evidence="6">The sequence shown here is derived from an EMBL/GenBank/DDBJ whole genome shotgun (WGS) entry which is preliminary data.</text>
</comment>
<comment type="subcellular location">
    <subcellularLocation>
        <location evidence="1">Membrane</location>
        <topology evidence="1">Multi-pass membrane protein</topology>
    </subcellularLocation>
</comment>
<name>J9AAA6_WUCBA</name>
<evidence type="ECO:0000256" key="3">
    <source>
        <dbReference type="ARBA" id="ARBA00022989"/>
    </source>
</evidence>
<sequence>MFGMAFMLVFAGFDTQAYITETALQSVSNAYPDRISAHAGYYGMCITYFTFTLSTFITPLVVSYLSAKWTMFLASVLYTTFMVTFMLVNSYVFYIASALMGLAAARKPFFKMYLLLKDVIIH</sequence>
<dbReference type="AlphaFoldDB" id="J9AAA6"/>
<evidence type="ECO:0000313" key="6">
    <source>
        <dbReference type="EMBL" id="EJW70905.1"/>
    </source>
</evidence>
<feature type="transmembrane region" description="Helical" evidence="5">
    <location>
        <begin position="41"/>
        <end position="65"/>
    </location>
</feature>
<evidence type="ECO:0000256" key="1">
    <source>
        <dbReference type="ARBA" id="ARBA00004141"/>
    </source>
</evidence>